<dbReference type="Proteomes" id="UP001562357">
    <property type="component" value="Unassembled WGS sequence"/>
</dbReference>
<proteinExistence type="inferred from homology"/>
<dbReference type="Gene3D" id="1.10.630.10">
    <property type="entry name" value="Cytochrome P450"/>
    <property type="match status" value="1"/>
</dbReference>
<evidence type="ECO:0000256" key="7">
    <source>
        <dbReference type="ARBA" id="ARBA00023033"/>
    </source>
</evidence>
<reference evidence="10" key="1">
    <citation type="submission" date="2024-06" db="EMBL/GenBank/DDBJ databases">
        <title>Draft Genome Sequences of Epichloe bromicola Strains Isolated from Elymus ciliaris.</title>
        <authorList>
            <consortium name="Epichloe bromicola genome sequencing consortium"/>
            <person name="Miura A."/>
            <person name="Imano S."/>
            <person name="Ashida A."/>
            <person name="Sato I."/>
            <person name="Chiba S."/>
            <person name="Tanaka A."/>
            <person name="Camagna M."/>
            <person name="Takemoto D."/>
        </authorList>
    </citation>
    <scope>NUCLEOTIDE SEQUENCE [LARGE SCALE GENOMIC DNA]</scope>
    <source>
        <strain evidence="10">DP</strain>
    </source>
</reference>
<evidence type="ECO:0000313" key="10">
    <source>
        <dbReference type="Proteomes" id="UP001562357"/>
    </source>
</evidence>
<gene>
    <name evidence="9" type="primary">g2610</name>
    <name evidence="9" type="ORF">EsDP_00002610</name>
</gene>
<dbReference type="PANTHER" id="PTHR46206:SF9">
    <property type="entry name" value="CYTOCHROME P450"/>
    <property type="match status" value="1"/>
</dbReference>
<dbReference type="EMBL" id="BAAFGZ010000072">
    <property type="protein sequence ID" value="GAB0134230.1"/>
    <property type="molecule type" value="Genomic_DNA"/>
</dbReference>
<keyword evidence="5" id="KW-0560">Oxidoreductase</keyword>
<evidence type="ECO:0000256" key="2">
    <source>
        <dbReference type="ARBA" id="ARBA00005179"/>
    </source>
</evidence>
<comment type="pathway">
    <text evidence="2">Secondary metabolite biosynthesis.</text>
</comment>
<comment type="similarity">
    <text evidence="3">Belongs to the cytochrome P450 family.</text>
</comment>
<comment type="caution">
    <text evidence="9">The sequence shown here is derived from an EMBL/GenBank/DDBJ whole genome shotgun (WGS) entry which is preliminary data.</text>
</comment>
<sequence length="376" mass="43342">MMLSAAKPYLLLNELEYGWNIEVPKPENWTEVDVQQSMRMLVARMSAKIFMGYPACREDEWLKVSINFIYDMFMAAFSLRMFPPWLQPIVAHFVPARWRIWKQMEVARRFVEDLTQKHVKASLNGDNGQDTLLEWMIDHGTEKERAIPEMAARQCVLTLASIHTTSMSVSNLLFDLCSHPEWFSVLQDEIDSVVKAHGELGETTLGSKQWLSKLEKMDSLIVESQRINPPILLNPQRIALVPLTLKDGTEIPAGARIAWAGYHHANDPSVTDKPEEFDPLRSYRKRYTDQGVNFNKFIAGQTNSSSLSFRYGNQACPGRYFAVGEIKMILMRLLLEFEFKFPEGLSRLKIMYPDENVFMDPHARLMMRKRNKALGC</sequence>
<keyword evidence="8" id="KW-0325">Glycoprotein</keyword>
<dbReference type="PANTHER" id="PTHR46206">
    <property type="entry name" value="CYTOCHROME P450"/>
    <property type="match status" value="1"/>
</dbReference>
<dbReference type="SUPFAM" id="SSF48264">
    <property type="entry name" value="Cytochrome P450"/>
    <property type="match status" value="1"/>
</dbReference>
<evidence type="ECO:0000256" key="1">
    <source>
        <dbReference type="ARBA" id="ARBA00001971"/>
    </source>
</evidence>
<dbReference type="InterPro" id="IPR001128">
    <property type="entry name" value="Cyt_P450"/>
</dbReference>
<dbReference type="Pfam" id="PF00067">
    <property type="entry name" value="p450"/>
    <property type="match status" value="1"/>
</dbReference>
<comment type="cofactor">
    <cofactor evidence="1">
        <name>heme</name>
        <dbReference type="ChEBI" id="CHEBI:30413"/>
    </cofactor>
</comment>
<evidence type="ECO:0008006" key="11">
    <source>
        <dbReference type="Google" id="ProtNLM"/>
    </source>
</evidence>
<evidence type="ECO:0000256" key="5">
    <source>
        <dbReference type="ARBA" id="ARBA00023002"/>
    </source>
</evidence>
<dbReference type="PRINTS" id="PR00465">
    <property type="entry name" value="EP450IV"/>
</dbReference>
<dbReference type="CDD" id="cd11041">
    <property type="entry name" value="CYP503A1-like"/>
    <property type="match status" value="1"/>
</dbReference>
<dbReference type="InterPro" id="IPR036396">
    <property type="entry name" value="Cyt_P450_sf"/>
</dbReference>
<keyword evidence="4" id="KW-0479">Metal-binding</keyword>
<evidence type="ECO:0000256" key="4">
    <source>
        <dbReference type="ARBA" id="ARBA00022723"/>
    </source>
</evidence>
<evidence type="ECO:0000313" key="9">
    <source>
        <dbReference type="EMBL" id="GAB0134230.1"/>
    </source>
</evidence>
<keyword evidence="10" id="KW-1185">Reference proteome</keyword>
<evidence type="ECO:0000256" key="6">
    <source>
        <dbReference type="ARBA" id="ARBA00023004"/>
    </source>
</evidence>
<keyword evidence="7" id="KW-0503">Monooxygenase</keyword>
<name>A0ABQ0CLC1_9HYPO</name>
<accession>A0ABQ0CLC1</accession>
<dbReference type="InterPro" id="IPR002403">
    <property type="entry name" value="Cyt_P450_E_grp-IV"/>
</dbReference>
<evidence type="ECO:0000256" key="8">
    <source>
        <dbReference type="ARBA" id="ARBA00023180"/>
    </source>
</evidence>
<organism evidence="9 10">
    <name type="scientific">Epichloe bromicola</name>
    <dbReference type="NCBI Taxonomy" id="79588"/>
    <lineage>
        <taxon>Eukaryota</taxon>
        <taxon>Fungi</taxon>
        <taxon>Dikarya</taxon>
        <taxon>Ascomycota</taxon>
        <taxon>Pezizomycotina</taxon>
        <taxon>Sordariomycetes</taxon>
        <taxon>Hypocreomycetidae</taxon>
        <taxon>Hypocreales</taxon>
        <taxon>Clavicipitaceae</taxon>
        <taxon>Epichloe</taxon>
    </lineage>
</organism>
<evidence type="ECO:0000256" key="3">
    <source>
        <dbReference type="ARBA" id="ARBA00010617"/>
    </source>
</evidence>
<keyword evidence="6" id="KW-0408">Iron</keyword>
<protein>
    <recommendedName>
        <fullName evidence="11">Cytochrome P450</fullName>
    </recommendedName>
</protein>